<feature type="transmembrane region" description="Helical" evidence="1">
    <location>
        <begin position="856"/>
        <end position="875"/>
    </location>
</feature>
<feature type="transmembrane region" description="Helical" evidence="1">
    <location>
        <begin position="12"/>
        <end position="34"/>
    </location>
</feature>
<feature type="transmembrane region" description="Helical" evidence="1">
    <location>
        <begin position="336"/>
        <end position="359"/>
    </location>
</feature>
<gene>
    <name evidence="2" type="ORF">QGN29_07495</name>
</gene>
<dbReference type="PANTHER" id="PTHR32063">
    <property type="match status" value="1"/>
</dbReference>
<dbReference type="KEGG" id="tmk:QGN29_07495"/>
<feature type="transmembrane region" description="Helical" evidence="1">
    <location>
        <begin position="961"/>
        <end position="981"/>
    </location>
</feature>
<feature type="transmembrane region" description="Helical" evidence="1">
    <location>
        <begin position="993"/>
        <end position="1014"/>
    </location>
</feature>
<keyword evidence="1" id="KW-1133">Transmembrane helix</keyword>
<feature type="transmembrane region" description="Helical" evidence="1">
    <location>
        <begin position="437"/>
        <end position="457"/>
    </location>
</feature>
<feature type="transmembrane region" description="Helical" evidence="1">
    <location>
        <begin position="527"/>
        <end position="546"/>
    </location>
</feature>
<feature type="transmembrane region" description="Helical" evidence="1">
    <location>
        <begin position="914"/>
        <end position="934"/>
    </location>
</feature>
<reference evidence="2" key="1">
    <citation type="submission" date="2023-04" db="EMBL/GenBank/DDBJ databases">
        <title>Complete genome sequence of Temperatibacter marinus.</title>
        <authorList>
            <person name="Rong J.-C."/>
            <person name="Yi M.-L."/>
            <person name="Zhao Q."/>
        </authorList>
    </citation>
    <scope>NUCLEOTIDE SEQUENCE</scope>
    <source>
        <strain evidence="2">NBRC 110045</strain>
    </source>
</reference>
<dbReference type="Gene3D" id="3.30.70.1430">
    <property type="entry name" value="Multidrug efflux transporter AcrB pore domain"/>
    <property type="match status" value="2"/>
</dbReference>
<proteinExistence type="predicted"/>
<feature type="transmembrane region" description="Helical" evidence="1">
    <location>
        <begin position="469"/>
        <end position="496"/>
    </location>
</feature>
<evidence type="ECO:0000313" key="2">
    <source>
        <dbReference type="EMBL" id="WND01400.1"/>
    </source>
</evidence>
<feature type="transmembrane region" description="Helical" evidence="1">
    <location>
        <begin position="392"/>
        <end position="417"/>
    </location>
</feature>
<dbReference type="InterPro" id="IPR001036">
    <property type="entry name" value="Acrflvin-R"/>
</dbReference>
<name>A0AA52H975_9PROT</name>
<dbReference type="InterPro" id="IPR027463">
    <property type="entry name" value="AcrB_DN_DC_subdom"/>
</dbReference>
<sequence>MGLTEKSLKNPAAVIVVAAMLVVLGLVTLTKLPVQLFPSIESPRLAVQTFWRAASPSEIESEIVEPIEEVMLGLPGLESLRTFSNPQMGWVQMEFALESDMDRVLIEVISRLNRLPPLPADADRPRVIMTGGGDSNESLIYLFTQFSEDSVLDRKDYVPFLEDEVLPRLMALDGVSNVEIQAGGGLGDDQLQIIFDPVRAAQLNIDLSNMARSIGRSTDSSGGYLDDGRRRYMLNFQGRYEPDELRAKILTWRDGKPVTIGDVAEIVEAPAPSQEVVYQNGNPAIGMRVMRESGANVLATIDELTAVLDDLNAGILKEKGLHIEKSFDPSVFIKRAINLLTTNLFIGMMLAIAVLWWFLRHIRATVLIAVTIPVCLLVTIIVLGAFGRTVNVISLAGLAFATGMVMDAAIVVLENIVRLREKGRTSLEAAKEGASQVWGALLASTATTVAIFVPILFLKDVEGQLFADLALTIAIGVAVSLVVAVTILPVTSHLWLKHLPKSEKGSAKSAKLVRGLMTLTKTPLRRFAMTTGLIGSAIGLSVFLLPNLNYLPPVKRDAVDAFLMFPSGSNIQTVNEEIAQVMVRRLEPYMKGEKEPALKNYYIITFPNGMGASLGVRAKDQSKVKELEKLVNEEILVGFPDVMTFAQQGNLFGGFGGNGGVQLNIHATDMDAMRDITSQTMEYIREALPGSRVRPNPDPNVISPELKIFPNDRRLAEVGFSRADISRIIRALGDGLWLGEHFDGQKRLDMIMKAQDWNNNPDRLSSIPIATPRGGIVPLGEMVRIERSVGPNFIQRVSRKRTVTFNISQPDNMPLEDVVTILKNDVEPKLRAILPTDGSISYDGSADALDRAVGSLTQNFVLALGLLFMILAALFKSPKDALMVVITIPLATVGGVMALKILNMVSFAPLDLLTMIGFIILLGLVVNNAILLVAQTRKGEDEGMTREAAIEQALTLRLRPIFMSTLTSIMGMLPLVLFPGAGSDIYRGMATTIVGGMCVSTLFTLVLLPCLLRIPDFGDLKEMITNRSKHVHPAE</sequence>
<organism evidence="2 3">
    <name type="scientific">Temperatibacter marinus</name>
    <dbReference type="NCBI Taxonomy" id="1456591"/>
    <lineage>
        <taxon>Bacteria</taxon>
        <taxon>Pseudomonadati</taxon>
        <taxon>Pseudomonadota</taxon>
        <taxon>Alphaproteobacteria</taxon>
        <taxon>Kordiimonadales</taxon>
        <taxon>Temperatibacteraceae</taxon>
        <taxon>Temperatibacter</taxon>
    </lineage>
</organism>
<dbReference type="SUPFAM" id="SSF82693">
    <property type="entry name" value="Multidrug efflux transporter AcrB pore domain, PN1, PN2, PC1 and PC2 subdomains"/>
    <property type="match status" value="2"/>
</dbReference>
<protein>
    <submittedName>
        <fullName evidence="2">Efflux RND transporter permease subunit</fullName>
    </submittedName>
</protein>
<dbReference type="GO" id="GO:0005886">
    <property type="term" value="C:plasma membrane"/>
    <property type="evidence" value="ECO:0007669"/>
    <property type="project" value="TreeGrafter"/>
</dbReference>
<dbReference type="PRINTS" id="PR00702">
    <property type="entry name" value="ACRIFLAVINRP"/>
</dbReference>
<dbReference type="AlphaFoldDB" id="A0AA52H975"/>
<feature type="transmembrane region" description="Helical" evidence="1">
    <location>
        <begin position="882"/>
        <end position="902"/>
    </location>
</feature>
<keyword evidence="1" id="KW-0812">Transmembrane</keyword>
<keyword evidence="1" id="KW-0472">Membrane</keyword>
<keyword evidence="3" id="KW-1185">Reference proteome</keyword>
<dbReference type="GO" id="GO:0042910">
    <property type="term" value="F:xenobiotic transmembrane transporter activity"/>
    <property type="evidence" value="ECO:0007669"/>
    <property type="project" value="TreeGrafter"/>
</dbReference>
<dbReference type="Gene3D" id="1.20.1640.10">
    <property type="entry name" value="Multidrug efflux transporter AcrB transmembrane domain"/>
    <property type="match status" value="2"/>
</dbReference>
<dbReference type="RefSeq" id="WP_310797228.1">
    <property type="nucleotide sequence ID" value="NZ_CP123872.1"/>
</dbReference>
<feature type="transmembrane region" description="Helical" evidence="1">
    <location>
        <begin position="366"/>
        <end position="386"/>
    </location>
</feature>
<dbReference type="PANTHER" id="PTHR32063:SF0">
    <property type="entry name" value="SWARMING MOTILITY PROTEIN SWRC"/>
    <property type="match status" value="1"/>
</dbReference>
<dbReference type="Gene3D" id="3.30.70.1440">
    <property type="entry name" value="Multidrug efflux transporter AcrB pore domain"/>
    <property type="match status" value="1"/>
</dbReference>
<dbReference type="Proteomes" id="UP001268683">
    <property type="component" value="Chromosome"/>
</dbReference>
<dbReference type="Gene3D" id="3.30.70.1320">
    <property type="entry name" value="Multidrug efflux transporter AcrB pore domain like"/>
    <property type="match status" value="1"/>
</dbReference>
<dbReference type="Pfam" id="PF00873">
    <property type="entry name" value="ACR_tran"/>
    <property type="match status" value="1"/>
</dbReference>
<evidence type="ECO:0000313" key="3">
    <source>
        <dbReference type="Proteomes" id="UP001268683"/>
    </source>
</evidence>
<evidence type="ECO:0000256" key="1">
    <source>
        <dbReference type="SAM" id="Phobius"/>
    </source>
</evidence>
<dbReference type="SUPFAM" id="SSF82866">
    <property type="entry name" value="Multidrug efflux transporter AcrB transmembrane domain"/>
    <property type="match status" value="2"/>
</dbReference>
<dbReference type="Gene3D" id="3.30.2090.10">
    <property type="entry name" value="Multidrug efflux transporter AcrB TolC docking domain, DN and DC subdomains"/>
    <property type="match status" value="2"/>
</dbReference>
<dbReference type="SUPFAM" id="SSF82714">
    <property type="entry name" value="Multidrug efflux transporter AcrB TolC docking domain, DN and DC subdomains"/>
    <property type="match status" value="2"/>
</dbReference>
<accession>A0AA52H975</accession>
<dbReference type="EMBL" id="CP123872">
    <property type="protein sequence ID" value="WND01400.1"/>
    <property type="molecule type" value="Genomic_DNA"/>
</dbReference>